<keyword evidence="3" id="KW-1185">Reference proteome</keyword>
<organism evidence="2 3">
    <name type="scientific">Ephemerocybe angulata</name>
    <dbReference type="NCBI Taxonomy" id="980116"/>
    <lineage>
        <taxon>Eukaryota</taxon>
        <taxon>Fungi</taxon>
        <taxon>Dikarya</taxon>
        <taxon>Basidiomycota</taxon>
        <taxon>Agaricomycotina</taxon>
        <taxon>Agaricomycetes</taxon>
        <taxon>Agaricomycetidae</taxon>
        <taxon>Agaricales</taxon>
        <taxon>Agaricineae</taxon>
        <taxon>Psathyrellaceae</taxon>
        <taxon>Ephemerocybe</taxon>
    </lineage>
</organism>
<dbReference type="OrthoDB" id="9991317at2759"/>
<feature type="domain" description="CHAT" evidence="1">
    <location>
        <begin position="26"/>
        <end position="171"/>
    </location>
</feature>
<reference evidence="2 3" key="1">
    <citation type="submission" date="2020-07" db="EMBL/GenBank/DDBJ databases">
        <title>Comparative genomics of pyrophilous fungi reveals a link between fire events and developmental genes.</title>
        <authorList>
            <consortium name="DOE Joint Genome Institute"/>
            <person name="Steindorff A.S."/>
            <person name="Carver A."/>
            <person name="Calhoun S."/>
            <person name="Stillman K."/>
            <person name="Liu H."/>
            <person name="Lipzen A."/>
            <person name="Pangilinan J."/>
            <person name="Labutti K."/>
            <person name="Bruns T.D."/>
            <person name="Grigoriev I.V."/>
        </authorList>
    </citation>
    <scope>NUCLEOTIDE SEQUENCE [LARGE SCALE GENOMIC DNA]</scope>
    <source>
        <strain evidence="2 3">CBS 144469</strain>
    </source>
</reference>
<proteinExistence type="predicted"/>
<gene>
    <name evidence="2" type="ORF">DFP72DRAFT_1052815</name>
</gene>
<dbReference type="AlphaFoldDB" id="A0A8H6LWT2"/>
<dbReference type="Pfam" id="PF12770">
    <property type="entry name" value="CHAT"/>
    <property type="match status" value="1"/>
</dbReference>
<sequence length="178" mass="19908">MGTKLAKQLAPTWVELVSIWRGQVDPSTTTEVQSIYDLATKNGLRAERFDGSAITPAGCLDSMEKYSSIHLAYHAYQDATNPLESRFLFHNASLDLSAILQRNLKNADLAFLSACQTGTGAEKLPDEAVHLAAGMLAAGYRRVVATMWAIRDQHAPDPATDFYQYLLNHRDPRRWEWI</sequence>
<dbReference type="Proteomes" id="UP000521943">
    <property type="component" value="Unassembled WGS sequence"/>
</dbReference>
<evidence type="ECO:0000259" key="1">
    <source>
        <dbReference type="Pfam" id="PF12770"/>
    </source>
</evidence>
<evidence type="ECO:0000313" key="2">
    <source>
        <dbReference type="EMBL" id="KAF6743582.1"/>
    </source>
</evidence>
<name>A0A8H6LWT2_9AGAR</name>
<dbReference type="EMBL" id="JACGCI010000141">
    <property type="protein sequence ID" value="KAF6743582.1"/>
    <property type="molecule type" value="Genomic_DNA"/>
</dbReference>
<protein>
    <submittedName>
        <fullName evidence="2">CHAT domain-containing protein</fullName>
    </submittedName>
</protein>
<accession>A0A8H6LWT2</accession>
<comment type="caution">
    <text evidence="2">The sequence shown here is derived from an EMBL/GenBank/DDBJ whole genome shotgun (WGS) entry which is preliminary data.</text>
</comment>
<evidence type="ECO:0000313" key="3">
    <source>
        <dbReference type="Proteomes" id="UP000521943"/>
    </source>
</evidence>
<dbReference type="InterPro" id="IPR024983">
    <property type="entry name" value="CHAT_dom"/>
</dbReference>